<dbReference type="Pfam" id="PF13456">
    <property type="entry name" value="RVT_3"/>
    <property type="match status" value="1"/>
</dbReference>
<dbReference type="InterPro" id="IPR002156">
    <property type="entry name" value="RNaseH_domain"/>
</dbReference>
<evidence type="ECO:0000313" key="15">
    <source>
        <dbReference type="Proteomes" id="UP000591131"/>
    </source>
</evidence>
<feature type="domain" description="Peptidase A1" evidence="13">
    <location>
        <begin position="386"/>
        <end position="709"/>
    </location>
</feature>
<dbReference type="SUPFAM" id="SSF50630">
    <property type="entry name" value="Acid proteases"/>
    <property type="match status" value="1"/>
</dbReference>
<keyword evidence="5 10" id="KW-0064">Aspartyl protease</keyword>
<keyword evidence="2 10" id="KW-0645">Protease</keyword>
<keyword evidence="3" id="KW-0808">Transferase</keyword>
<keyword evidence="7" id="KW-0695">RNA-directed DNA polymerase</keyword>
<dbReference type="CDD" id="cd09279">
    <property type="entry name" value="RNase_HI_like"/>
    <property type="match status" value="1"/>
</dbReference>
<evidence type="ECO:0000256" key="2">
    <source>
        <dbReference type="ARBA" id="ARBA00022670"/>
    </source>
</evidence>
<gene>
    <name evidence="14" type="ORF">FOL47_007328</name>
</gene>
<dbReference type="Gene3D" id="3.30.420.10">
    <property type="entry name" value="Ribonuclease H-like superfamily/Ribonuclease H"/>
    <property type="match status" value="1"/>
</dbReference>
<evidence type="ECO:0000256" key="5">
    <source>
        <dbReference type="ARBA" id="ARBA00022750"/>
    </source>
</evidence>
<feature type="region of interest" description="Disordered" evidence="11">
    <location>
        <begin position="675"/>
        <end position="709"/>
    </location>
</feature>
<dbReference type="AlphaFoldDB" id="A0A7J6MWK2"/>
<comment type="caution">
    <text evidence="14">The sequence shown here is derived from an EMBL/GenBank/DDBJ whole genome shotgun (WGS) entry which is preliminary data.</text>
</comment>
<dbReference type="GO" id="GO:0006508">
    <property type="term" value="P:proteolysis"/>
    <property type="evidence" value="ECO:0007669"/>
    <property type="project" value="UniProtKB-KW"/>
</dbReference>
<accession>A0A7J6MWK2</accession>
<dbReference type="EMBL" id="JAAPAO010000043">
    <property type="protein sequence ID" value="KAF4675737.1"/>
    <property type="molecule type" value="Genomic_DNA"/>
</dbReference>
<dbReference type="Pfam" id="PF00026">
    <property type="entry name" value="Asp"/>
    <property type="match status" value="1"/>
</dbReference>
<evidence type="ECO:0000259" key="12">
    <source>
        <dbReference type="PROSITE" id="PS50879"/>
    </source>
</evidence>
<keyword evidence="6 10" id="KW-0378">Hydrolase</keyword>
<keyword evidence="9" id="KW-1015">Disulfide bond</keyword>
<dbReference type="FunFam" id="2.40.70.10:FF:000008">
    <property type="entry name" value="Cathepsin D"/>
    <property type="match status" value="1"/>
</dbReference>
<evidence type="ECO:0000256" key="9">
    <source>
        <dbReference type="PIRSR" id="PIRSR601461-2"/>
    </source>
</evidence>
<dbReference type="GO" id="GO:0004523">
    <property type="term" value="F:RNA-DNA hybrid ribonuclease activity"/>
    <property type="evidence" value="ECO:0007669"/>
    <property type="project" value="InterPro"/>
</dbReference>
<dbReference type="InterPro" id="IPR033121">
    <property type="entry name" value="PEPTIDASE_A1"/>
</dbReference>
<evidence type="ECO:0000256" key="7">
    <source>
        <dbReference type="ARBA" id="ARBA00022918"/>
    </source>
</evidence>
<dbReference type="PANTHER" id="PTHR47966">
    <property type="entry name" value="BETA-SITE APP-CLEAVING ENZYME, ISOFORM A-RELATED"/>
    <property type="match status" value="1"/>
</dbReference>
<evidence type="ECO:0000256" key="4">
    <source>
        <dbReference type="ARBA" id="ARBA00022695"/>
    </source>
</evidence>
<dbReference type="GO" id="GO:0004190">
    <property type="term" value="F:aspartic-type endopeptidase activity"/>
    <property type="evidence" value="ECO:0007669"/>
    <property type="project" value="UniProtKB-KW"/>
</dbReference>
<protein>
    <recommendedName>
        <fullName evidence="16">RNase H type-1 domain-containing protein</fullName>
    </recommendedName>
</protein>
<dbReference type="OrthoDB" id="771136at2759"/>
<dbReference type="GO" id="GO:0003676">
    <property type="term" value="F:nucleic acid binding"/>
    <property type="evidence" value="ECO:0007669"/>
    <property type="project" value="InterPro"/>
</dbReference>
<proteinExistence type="inferred from homology"/>
<evidence type="ECO:0000259" key="13">
    <source>
        <dbReference type="PROSITE" id="PS51767"/>
    </source>
</evidence>
<organism evidence="14 15">
    <name type="scientific">Perkinsus chesapeaki</name>
    <name type="common">Clam parasite</name>
    <name type="synonym">Perkinsus andrewsi</name>
    <dbReference type="NCBI Taxonomy" id="330153"/>
    <lineage>
        <taxon>Eukaryota</taxon>
        <taxon>Sar</taxon>
        <taxon>Alveolata</taxon>
        <taxon>Perkinsozoa</taxon>
        <taxon>Perkinsea</taxon>
        <taxon>Perkinsida</taxon>
        <taxon>Perkinsidae</taxon>
        <taxon>Perkinsus</taxon>
    </lineage>
</organism>
<dbReference type="Gene3D" id="2.40.70.10">
    <property type="entry name" value="Acid Proteases"/>
    <property type="match status" value="1"/>
</dbReference>
<keyword evidence="15" id="KW-1185">Reference proteome</keyword>
<dbReference type="Proteomes" id="UP000591131">
    <property type="component" value="Unassembled WGS sequence"/>
</dbReference>
<feature type="active site" evidence="8">
    <location>
        <position position="603"/>
    </location>
</feature>
<dbReference type="InterPro" id="IPR001969">
    <property type="entry name" value="Aspartic_peptidase_AS"/>
</dbReference>
<dbReference type="PROSITE" id="PS50879">
    <property type="entry name" value="RNASE_H_1"/>
    <property type="match status" value="1"/>
</dbReference>
<evidence type="ECO:0000256" key="11">
    <source>
        <dbReference type="SAM" id="MobiDB-lite"/>
    </source>
</evidence>
<feature type="disulfide bond" evidence="9">
    <location>
        <begin position="417"/>
        <end position="422"/>
    </location>
</feature>
<evidence type="ECO:0000256" key="6">
    <source>
        <dbReference type="ARBA" id="ARBA00022801"/>
    </source>
</evidence>
<comment type="similarity">
    <text evidence="1 10">Belongs to the peptidase A1 family.</text>
</comment>
<dbReference type="PANTHER" id="PTHR47966:SF51">
    <property type="entry name" value="BETA-SITE APP-CLEAVING ENZYME, ISOFORM A-RELATED"/>
    <property type="match status" value="1"/>
</dbReference>
<evidence type="ECO:0000256" key="8">
    <source>
        <dbReference type="PIRSR" id="PIRSR601461-1"/>
    </source>
</evidence>
<dbReference type="PROSITE" id="PS00141">
    <property type="entry name" value="ASP_PROTEASE"/>
    <property type="match status" value="1"/>
</dbReference>
<dbReference type="SUPFAM" id="SSF53098">
    <property type="entry name" value="Ribonuclease H-like"/>
    <property type="match status" value="1"/>
</dbReference>
<dbReference type="InterPro" id="IPR036397">
    <property type="entry name" value="RNaseH_sf"/>
</dbReference>
<dbReference type="InterPro" id="IPR012337">
    <property type="entry name" value="RNaseH-like_sf"/>
</dbReference>
<feature type="active site" evidence="8">
    <location>
        <position position="404"/>
    </location>
</feature>
<evidence type="ECO:0008006" key="16">
    <source>
        <dbReference type="Google" id="ProtNLM"/>
    </source>
</evidence>
<dbReference type="PROSITE" id="PS51767">
    <property type="entry name" value="PEPTIDASE_A1"/>
    <property type="match status" value="1"/>
</dbReference>
<name>A0A7J6MWK2_PERCH</name>
<dbReference type="InterPro" id="IPR021109">
    <property type="entry name" value="Peptidase_aspartic_dom_sf"/>
</dbReference>
<evidence type="ECO:0000256" key="10">
    <source>
        <dbReference type="RuleBase" id="RU000454"/>
    </source>
</evidence>
<sequence length="709" mass="76991">MPPPKALSRSFSSLRELIETISIILGEDVHESDFCEKNGGKQFHLRLEKHSGGLSYYPKSGKAVADGKDATVIAEKLSGPVSAAGFTGSGTPAAHRGASCDGTDKPNLLEAPPVEGVSSTSDVDEVLLEIGEGDWKWTEVYKNTLWVRQSLNFDAVMELDRTCNSLNFMGPQASRLRGNYLAASRFVEPARKRSRIQEGLGSQVSVCSIPDSLHPEDGHGPAPPPANLPNLMLTFDGGSQGEQSSAGSGAALYRQDGTGRLDEIAAWSLKLGPGRTNNEAEYEALCMGLDKVKELIEEPANLVIQGDSSLVIHQMGPSQWKVNKPELRRLKERADSSVNELSDHMNVTWVHKLRRHNKRADELATFGSQQPGEEPLELANFFNAEFYGEIKIGTPGQTFRVVYDTGSSTLWVPGRRCKSAACRRHRRFAESRSATSRSAASLMSDSKLFPIHYGTGDVKLQRETDKIEVTFGSIHVHQQVYQVANVTVPQVTFGVSIGESRFPFATSPADGICGLGFTEPEDPFGLALIDLSAAFHTLGFYYSFDPRFRGSLSVGSVEHKRIERGHSILWSPVEAEWIIPMVDIAVNGHRLHLCNTTCPALVDTGTSLIVGPVESIVKLTDAIETDNCVGPNITILIQGETPEVIHQLPLTADQYYIFNTGSDCEPGFAGMRLHDKKGREASARSGEGAPEGARPHRACGKPSTADKGG</sequence>
<dbReference type="PRINTS" id="PR00792">
    <property type="entry name" value="PEPSIN"/>
</dbReference>
<evidence type="ECO:0000313" key="14">
    <source>
        <dbReference type="EMBL" id="KAF4675737.1"/>
    </source>
</evidence>
<feature type="domain" description="RNase H type-1" evidence="12">
    <location>
        <begin position="227"/>
        <end position="369"/>
    </location>
</feature>
<dbReference type="InterPro" id="IPR001461">
    <property type="entry name" value="Aspartic_peptidase_A1"/>
</dbReference>
<evidence type="ECO:0000256" key="3">
    <source>
        <dbReference type="ARBA" id="ARBA00022679"/>
    </source>
</evidence>
<evidence type="ECO:0000256" key="1">
    <source>
        <dbReference type="ARBA" id="ARBA00007447"/>
    </source>
</evidence>
<dbReference type="GO" id="GO:0003964">
    <property type="term" value="F:RNA-directed DNA polymerase activity"/>
    <property type="evidence" value="ECO:0007669"/>
    <property type="project" value="UniProtKB-KW"/>
</dbReference>
<reference evidence="14 15" key="1">
    <citation type="submission" date="2020-04" db="EMBL/GenBank/DDBJ databases">
        <title>Perkinsus chesapeaki whole genome sequence.</title>
        <authorList>
            <person name="Bogema D.R."/>
        </authorList>
    </citation>
    <scope>NUCLEOTIDE SEQUENCE [LARGE SCALE GENOMIC DNA]</scope>
    <source>
        <strain evidence="14">ATCC PRA-425</strain>
    </source>
</reference>
<keyword evidence="4" id="KW-0548">Nucleotidyltransferase</keyword>